<dbReference type="RefSeq" id="WP_179399008.1">
    <property type="nucleotide sequence ID" value="NZ_JACCCY010000002.1"/>
</dbReference>
<gene>
    <name evidence="2" type="ORF">F5613_001123</name>
</gene>
<dbReference type="Pfam" id="PF16141">
    <property type="entry name" value="GH18_BT1044-like"/>
    <property type="match status" value="1"/>
</dbReference>
<sequence length="354" mass="40762">MRNSIFTFITSIILLCIVSCDDWNMPSREDIEPTALKELYSKRDSIKWAEEDKRHEENEAAYQKYLENLRAYKATKHPIMFGWFNAWDPSGAGKYPKLSLIPDSMDIVSIWGNWHSLNDEKIKELRSVQAKGTKVIIGWIIENIGDQIKWGRDQWPVDDKIAIENYAQSIVDTIAKYGYDGFDYDYEPSYKSPFKPGNHCGDLTSCLRDGGKEKEIYFMQQMRKKLDELGVKENKKMIFNLNGSLDWLDPSAAKYFDYFVAQSYNGTVGTFDGWISRTQSRLPDVQPDRIIVTESFQNNASARKRISDVYAPYVNSRQGNIGGIGVFHINEDAFENNAYQNVRKAISIMNPSVR</sequence>
<protein>
    <recommendedName>
        <fullName evidence="1">GH18 domain-containing protein</fullName>
    </recommendedName>
</protein>
<name>A0A8E2A019_9PORP</name>
<comment type="caution">
    <text evidence="2">The sequence shown here is derived from an EMBL/GenBank/DDBJ whole genome shotgun (WGS) entry which is preliminary data.</text>
</comment>
<reference evidence="2 3" key="1">
    <citation type="submission" date="2020-07" db="EMBL/GenBank/DDBJ databases">
        <title>Genomic Encyclopedia of Type Strains, Phase IV (KMG-IV): sequencing the most valuable type-strain genomes for metagenomic binning, comparative biology and taxonomic classification.</title>
        <authorList>
            <person name="Goeker M."/>
        </authorList>
    </citation>
    <scope>NUCLEOTIDE SEQUENCE [LARGE SCALE GENOMIC DNA]</scope>
    <source>
        <strain evidence="2 3">DSM 23697</strain>
    </source>
</reference>
<organism evidence="2 3">
    <name type="scientific">Macellibacteroides fermentans</name>
    <dbReference type="NCBI Taxonomy" id="879969"/>
    <lineage>
        <taxon>Bacteria</taxon>
        <taxon>Pseudomonadati</taxon>
        <taxon>Bacteroidota</taxon>
        <taxon>Bacteroidia</taxon>
        <taxon>Bacteroidales</taxon>
        <taxon>Porphyromonadaceae</taxon>
        <taxon>Macellibacteroides</taxon>
    </lineage>
</organism>
<proteinExistence type="predicted"/>
<dbReference type="InterPro" id="IPR001223">
    <property type="entry name" value="Glyco_hydro18_cat"/>
</dbReference>
<dbReference type="InterPro" id="IPR032320">
    <property type="entry name" value="GH18_BT1044-like"/>
</dbReference>
<evidence type="ECO:0000313" key="2">
    <source>
        <dbReference type="EMBL" id="NYI49045.1"/>
    </source>
</evidence>
<accession>A0A8E2A019</accession>
<keyword evidence="3" id="KW-1185">Reference proteome</keyword>
<dbReference type="GO" id="GO:0005975">
    <property type="term" value="P:carbohydrate metabolic process"/>
    <property type="evidence" value="ECO:0007669"/>
    <property type="project" value="InterPro"/>
</dbReference>
<dbReference type="PROSITE" id="PS51910">
    <property type="entry name" value="GH18_2"/>
    <property type="match status" value="1"/>
</dbReference>
<dbReference type="InterPro" id="IPR017853">
    <property type="entry name" value="GH"/>
</dbReference>
<dbReference type="EMBL" id="JACCCY010000002">
    <property type="protein sequence ID" value="NYI49045.1"/>
    <property type="molecule type" value="Genomic_DNA"/>
</dbReference>
<dbReference type="SUPFAM" id="SSF51445">
    <property type="entry name" value="(Trans)glycosidases"/>
    <property type="match status" value="1"/>
</dbReference>
<feature type="domain" description="GH18" evidence="1">
    <location>
        <begin position="78"/>
        <end position="352"/>
    </location>
</feature>
<dbReference type="AlphaFoldDB" id="A0A8E2A019"/>
<evidence type="ECO:0000313" key="3">
    <source>
        <dbReference type="Proteomes" id="UP000574332"/>
    </source>
</evidence>
<evidence type="ECO:0000259" key="1">
    <source>
        <dbReference type="PROSITE" id="PS51910"/>
    </source>
</evidence>
<dbReference type="Proteomes" id="UP000574332">
    <property type="component" value="Unassembled WGS sequence"/>
</dbReference>
<dbReference type="Gene3D" id="3.20.20.80">
    <property type="entry name" value="Glycosidases"/>
    <property type="match status" value="1"/>
</dbReference>